<evidence type="ECO:0000256" key="5">
    <source>
        <dbReference type="ARBA" id="ARBA00022692"/>
    </source>
</evidence>
<dbReference type="PIRSF" id="PIRSF006351">
    <property type="entry name" value="PTS_EIIC-Cellobiose"/>
    <property type="match status" value="1"/>
</dbReference>
<feature type="transmembrane region" description="Helical" evidence="9">
    <location>
        <begin position="341"/>
        <end position="363"/>
    </location>
</feature>
<dbReference type="STRING" id="100884.GCA_000269565_02571"/>
<feature type="transmembrane region" description="Helical" evidence="9">
    <location>
        <begin position="110"/>
        <end position="131"/>
    </location>
</feature>
<dbReference type="PROSITE" id="PS51105">
    <property type="entry name" value="PTS_EIIC_TYPE_3"/>
    <property type="match status" value="1"/>
</dbReference>
<keyword evidence="5 9" id="KW-0812">Transmembrane</keyword>
<evidence type="ECO:0000256" key="1">
    <source>
        <dbReference type="ARBA" id="ARBA00004651"/>
    </source>
</evidence>
<comment type="function">
    <text evidence="8">The phosphoenolpyruvate-dependent sugar phosphotransferase system (PTS), a major carbohydrate active -transport system, catalyzes the phosphorylation of incoming sugar substrates concomitant with their translocation across the cell membrane.</text>
</comment>
<evidence type="ECO:0000256" key="4">
    <source>
        <dbReference type="ARBA" id="ARBA00022597"/>
    </source>
</evidence>
<dbReference type="eggNOG" id="COG1455">
    <property type="taxonomic scope" value="Bacteria"/>
</dbReference>
<dbReference type="GeneID" id="78230385"/>
<keyword evidence="6 9" id="KW-1133">Transmembrane helix</keyword>
<organism evidence="11 12">
    <name type="scientific">Coprobacillus cateniformis</name>
    <dbReference type="NCBI Taxonomy" id="100884"/>
    <lineage>
        <taxon>Bacteria</taxon>
        <taxon>Bacillati</taxon>
        <taxon>Bacillota</taxon>
        <taxon>Erysipelotrichia</taxon>
        <taxon>Erysipelotrichales</taxon>
        <taxon>Coprobacillaceae</taxon>
        <taxon>Coprobacillus</taxon>
    </lineage>
</organism>
<feature type="transmembrane region" description="Helical" evidence="9">
    <location>
        <begin position="79"/>
        <end position="98"/>
    </location>
</feature>
<evidence type="ECO:0000256" key="3">
    <source>
        <dbReference type="ARBA" id="ARBA00022475"/>
    </source>
</evidence>
<sequence>MSLGDRLTEKLLIVATKITSQRHMSAIKNAFTALLPIIITGAFCTLFSNVVCSTTTTGISLAKLPGMAWLEGLTGMFTAANYATLNFLTIGTVVLIAIELGKQLKHKEIIVPIIALASYISLCDTFTNITVEGMDDLINVANVIPKEFTNAQGLFLGMIVAMVSIEIYCRLADSGKLSIKMPDTVPTNVSQSFNVLFPGVVTILLISGFGLLFQTVFGISVYNAISACIQTPLRGVLTGLPGYLLIFGLSCVFWVIGIHGTQVLKPVYQATMLEAVVSNTDAVQNGQAPQFILNETFISCFTTMGGAGITIGLVIALLFASKRDDYKAIAKLSLAPGLFNINETMTFGLPIVLNPMFMIPFILTPILTASFAYVMTTIGFCGTMVYAVPWTTPPLLIAWLGSGGSIGAVITQAICIVISIVVYLPFVFATNKQAKSEAEKQVQIQE</sequence>
<name>E7GDY2_9FIRM</name>
<keyword evidence="3 8" id="KW-1003">Cell membrane</keyword>
<dbReference type="EMBL" id="ADKX01000043">
    <property type="protein sequence ID" value="EFW03785.1"/>
    <property type="molecule type" value="Genomic_DNA"/>
</dbReference>
<dbReference type="InterPro" id="IPR003352">
    <property type="entry name" value="PTS_EIIC"/>
</dbReference>
<dbReference type="GO" id="GO:0008982">
    <property type="term" value="F:protein-N(PI)-phosphohistidine-sugar phosphotransferase activity"/>
    <property type="evidence" value="ECO:0007669"/>
    <property type="project" value="UniProtKB-UniRule"/>
</dbReference>
<accession>E7GDY2</accession>
<keyword evidence="2 8" id="KW-0813">Transport</keyword>
<feature type="transmembrane region" description="Helical" evidence="9">
    <location>
        <begin position="396"/>
        <end position="426"/>
    </location>
</feature>
<dbReference type="GO" id="GO:0009401">
    <property type="term" value="P:phosphoenolpyruvate-dependent sugar phosphotransferase system"/>
    <property type="evidence" value="ECO:0007669"/>
    <property type="project" value="InterPro"/>
</dbReference>
<keyword evidence="12" id="KW-1185">Reference proteome</keyword>
<gene>
    <name evidence="11" type="ORF">HMPREF9488_02975</name>
</gene>
<keyword evidence="4 8" id="KW-0762">Sugar transport</keyword>
<feature type="transmembrane region" description="Helical" evidence="9">
    <location>
        <begin position="242"/>
        <end position="264"/>
    </location>
</feature>
<dbReference type="PANTHER" id="PTHR33989:SF4">
    <property type="entry name" value="PTS SYSTEM N,N'-DIACETYLCHITOBIOSE-SPECIFIC EIIC COMPONENT"/>
    <property type="match status" value="1"/>
</dbReference>
<evidence type="ECO:0000256" key="2">
    <source>
        <dbReference type="ARBA" id="ARBA00022448"/>
    </source>
</evidence>
<dbReference type="AlphaFoldDB" id="E7GDY2"/>
<evidence type="ECO:0000259" key="10">
    <source>
        <dbReference type="PROSITE" id="PS51105"/>
    </source>
</evidence>
<keyword evidence="7 8" id="KW-0472">Membrane</keyword>
<dbReference type="GO" id="GO:0005886">
    <property type="term" value="C:plasma membrane"/>
    <property type="evidence" value="ECO:0007669"/>
    <property type="project" value="UniProtKB-SubCell"/>
</dbReference>
<dbReference type="OrthoDB" id="1641940at2"/>
<reference evidence="11 12" key="1">
    <citation type="submission" date="2010-12" db="EMBL/GenBank/DDBJ databases">
        <title>The Genome Sequence of Coprobacillus sp. strain 29_1.</title>
        <authorList>
            <consortium name="The Broad Institute Genome Sequencing Platform"/>
            <person name="Earl A."/>
            <person name="Ward D."/>
            <person name="Feldgarden M."/>
            <person name="Gevers D."/>
            <person name="Daigneault M."/>
            <person name="Sibley C.D."/>
            <person name="White A."/>
            <person name="Strauss J."/>
            <person name="Allen-Vercoe E."/>
            <person name="Young S.K."/>
            <person name="Zeng Q."/>
            <person name="Gargeya S."/>
            <person name="Fitzgerald M."/>
            <person name="Haas B."/>
            <person name="Abouelleil A."/>
            <person name="Alvarado L."/>
            <person name="Arachchi H.M."/>
            <person name="Berlin A."/>
            <person name="Brown A."/>
            <person name="Chapman S.B."/>
            <person name="Chen Z."/>
            <person name="Dunbar C."/>
            <person name="Freedman E."/>
            <person name="Gearin G."/>
            <person name="Gellesch M."/>
            <person name="Goldberg J."/>
            <person name="Griggs A."/>
            <person name="Gujja S."/>
            <person name="Heilman E."/>
            <person name="Heiman D."/>
            <person name="Howarth C."/>
            <person name="Larson L."/>
            <person name="Lui A."/>
            <person name="MacDonald P.J.P."/>
            <person name="Mehta T."/>
            <person name="Montmayeur A."/>
            <person name="Murphy C."/>
            <person name="Neiman D."/>
            <person name="Pearson M."/>
            <person name="Priest M."/>
            <person name="Roberts A."/>
            <person name="Saif S."/>
            <person name="Shea T."/>
            <person name="Shenoy N."/>
            <person name="Sisk P."/>
            <person name="Stolte C."/>
            <person name="Sykes S."/>
            <person name="White J."/>
            <person name="Yandava C."/>
            <person name="Nusbaum C."/>
            <person name="Birren B."/>
        </authorList>
    </citation>
    <scope>NUCLEOTIDE SEQUENCE [LARGE SCALE GENOMIC DNA]</scope>
    <source>
        <strain evidence="11 12">29_1</strain>
    </source>
</reference>
<dbReference type="RefSeq" id="WP_008790062.1">
    <property type="nucleotide sequence ID" value="NZ_AKCB01000001.1"/>
</dbReference>
<comment type="subcellular location">
    <subcellularLocation>
        <location evidence="1">Cell membrane</location>
        <topology evidence="1">Multi-pass membrane protein</topology>
    </subcellularLocation>
</comment>
<feature type="transmembrane region" description="Helical" evidence="9">
    <location>
        <begin position="193"/>
        <end position="222"/>
    </location>
</feature>
<dbReference type="PANTHER" id="PTHR33989">
    <property type="match status" value="1"/>
</dbReference>
<evidence type="ECO:0000313" key="11">
    <source>
        <dbReference type="EMBL" id="EFW03785.1"/>
    </source>
</evidence>
<dbReference type="InterPro" id="IPR004501">
    <property type="entry name" value="PTS_EIIC_3"/>
</dbReference>
<evidence type="ECO:0000256" key="9">
    <source>
        <dbReference type="SAM" id="Phobius"/>
    </source>
</evidence>
<dbReference type="NCBIfam" id="TIGR00410">
    <property type="entry name" value="lacE"/>
    <property type="match status" value="1"/>
</dbReference>
<feature type="transmembrane region" description="Helical" evidence="9">
    <location>
        <begin position="30"/>
        <end position="59"/>
    </location>
</feature>
<feature type="transmembrane region" description="Helical" evidence="9">
    <location>
        <begin position="151"/>
        <end position="172"/>
    </location>
</feature>
<feature type="transmembrane region" description="Helical" evidence="9">
    <location>
        <begin position="297"/>
        <end position="321"/>
    </location>
</feature>
<dbReference type="HOGENOM" id="CLU_029688_1_2_9"/>
<dbReference type="InterPro" id="IPR004796">
    <property type="entry name" value="PTS_IIC_cello"/>
</dbReference>
<evidence type="ECO:0000256" key="8">
    <source>
        <dbReference type="PIRNR" id="PIRNR006351"/>
    </source>
</evidence>
<dbReference type="Proteomes" id="UP000003157">
    <property type="component" value="Unassembled WGS sequence"/>
</dbReference>
<evidence type="ECO:0000256" key="7">
    <source>
        <dbReference type="ARBA" id="ARBA00023136"/>
    </source>
</evidence>
<comment type="caution">
    <text evidence="11">The sequence shown here is derived from an EMBL/GenBank/DDBJ whole genome shotgun (WGS) entry which is preliminary data.</text>
</comment>
<proteinExistence type="predicted"/>
<feature type="transmembrane region" description="Helical" evidence="9">
    <location>
        <begin position="370"/>
        <end position="390"/>
    </location>
</feature>
<feature type="domain" description="PTS EIIC type-3" evidence="10">
    <location>
        <begin position="7"/>
        <end position="426"/>
    </location>
</feature>
<evidence type="ECO:0000256" key="6">
    <source>
        <dbReference type="ARBA" id="ARBA00022989"/>
    </source>
</evidence>
<dbReference type="Pfam" id="PF02378">
    <property type="entry name" value="PTS_EIIC"/>
    <property type="match status" value="1"/>
</dbReference>
<protein>
    <recommendedName>
        <fullName evidence="8">Permease IIC component</fullName>
    </recommendedName>
</protein>
<dbReference type="InterPro" id="IPR051088">
    <property type="entry name" value="PTS_Sugar-EIIC/EIIB"/>
</dbReference>
<evidence type="ECO:0000313" key="12">
    <source>
        <dbReference type="Proteomes" id="UP000003157"/>
    </source>
</evidence>